<sequence length="343" mass="37467">MSRFVTFGEIMLRLTPPDHEILFQTNNLVATFGGAEANVAVSLANYGENVSYVTAAPLNPVGDAMVKEMRSFGIDTSFIVRKGDRLGIYFTETGSSMRPSKVVYDRSGSSIAEVKPGDFDWDRILDGATWFHTTGITPSLAEGTAAVALEAVKACKAKGITVSCDLNYRKKLWKWGKTAKEVMTEFAHYVDVTIANEEDCQKCLGIEIDVDVTSGELDVSKYRVLAEKVMASYPNMKYLAVSLRESVSADWNGWSAVLADSKGNFFTSKKYEIRDIVDRIGGGDSFGSGLIWGLNNLKTPQEALEFAVAASALKHTIYGDFNRVSKEDVLNLAGGDASGRVQR</sequence>
<accession>A0A4R8M029</accession>
<dbReference type="Pfam" id="PF00294">
    <property type="entry name" value="PfkB"/>
    <property type="match status" value="1"/>
</dbReference>
<evidence type="ECO:0000259" key="4">
    <source>
        <dbReference type="Pfam" id="PF00294"/>
    </source>
</evidence>
<dbReference type="GO" id="GO:0016301">
    <property type="term" value="F:kinase activity"/>
    <property type="evidence" value="ECO:0007669"/>
    <property type="project" value="UniProtKB-KW"/>
</dbReference>
<organism evidence="5 6">
    <name type="scientific">Aminivibrio pyruvatiphilus</name>
    <dbReference type="NCBI Taxonomy" id="1005740"/>
    <lineage>
        <taxon>Bacteria</taxon>
        <taxon>Thermotogati</taxon>
        <taxon>Synergistota</taxon>
        <taxon>Synergistia</taxon>
        <taxon>Synergistales</taxon>
        <taxon>Aminobacteriaceae</taxon>
        <taxon>Aminivibrio</taxon>
    </lineage>
</organism>
<evidence type="ECO:0000256" key="2">
    <source>
        <dbReference type="ARBA" id="ARBA00022679"/>
    </source>
</evidence>
<dbReference type="SUPFAM" id="SSF53613">
    <property type="entry name" value="Ribokinase-like"/>
    <property type="match status" value="1"/>
</dbReference>
<feature type="domain" description="Carbohydrate kinase PfkB" evidence="4">
    <location>
        <begin position="2"/>
        <end position="315"/>
    </location>
</feature>
<dbReference type="EMBL" id="SORI01000034">
    <property type="protein sequence ID" value="TDY52714.1"/>
    <property type="molecule type" value="Genomic_DNA"/>
</dbReference>
<dbReference type="Proteomes" id="UP000295066">
    <property type="component" value="Unassembled WGS sequence"/>
</dbReference>
<dbReference type="AlphaFoldDB" id="A0A4R8M029"/>
<proteinExistence type="inferred from homology"/>
<reference evidence="5 6" key="1">
    <citation type="submission" date="2019-03" db="EMBL/GenBank/DDBJ databases">
        <title>Genomic Encyclopedia of Type Strains, Phase IV (KMG-IV): sequencing the most valuable type-strain genomes for metagenomic binning, comparative biology and taxonomic classification.</title>
        <authorList>
            <person name="Goeker M."/>
        </authorList>
    </citation>
    <scope>NUCLEOTIDE SEQUENCE [LARGE SCALE GENOMIC DNA]</scope>
    <source>
        <strain evidence="5 6">DSM 25964</strain>
    </source>
</reference>
<gene>
    <name evidence="5" type="ORF">C8D99_13412</name>
</gene>
<keyword evidence="3 5" id="KW-0418">Kinase</keyword>
<evidence type="ECO:0000313" key="6">
    <source>
        <dbReference type="Proteomes" id="UP000295066"/>
    </source>
</evidence>
<dbReference type="InterPro" id="IPR011611">
    <property type="entry name" value="PfkB_dom"/>
</dbReference>
<evidence type="ECO:0000313" key="5">
    <source>
        <dbReference type="EMBL" id="TDY52714.1"/>
    </source>
</evidence>
<evidence type="ECO:0000256" key="1">
    <source>
        <dbReference type="ARBA" id="ARBA00010688"/>
    </source>
</evidence>
<dbReference type="PANTHER" id="PTHR43320:SF2">
    <property type="entry name" value="2-DEHYDRO-3-DEOXYGLUCONOKINASE_2-DEHYDRO-3-DEOXYGALACTONOKINASE"/>
    <property type="match status" value="1"/>
</dbReference>
<dbReference type="InterPro" id="IPR052700">
    <property type="entry name" value="Carb_kinase_PfkB-like"/>
</dbReference>
<evidence type="ECO:0000256" key="3">
    <source>
        <dbReference type="ARBA" id="ARBA00022777"/>
    </source>
</evidence>
<protein>
    <submittedName>
        <fullName evidence="5">2-dehydro-3-deoxygluconokinase</fullName>
    </submittedName>
</protein>
<dbReference type="OrthoDB" id="9813569at2"/>
<comment type="similarity">
    <text evidence="1">Belongs to the carbohydrate kinase PfkB family.</text>
</comment>
<dbReference type="RefSeq" id="WP_133959204.1">
    <property type="nucleotide sequence ID" value="NZ_SORI01000034.1"/>
</dbReference>
<keyword evidence="6" id="KW-1185">Reference proteome</keyword>
<comment type="caution">
    <text evidence="5">The sequence shown here is derived from an EMBL/GenBank/DDBJ whole genome shotgun (WGS) entry which is preliminary data.</text>
</comment>
<dbReference type="Gene3D" id="3.40.1190.20">
    <property type="match status" value="1"/>
</dbReference>
<name>A0A4R8M029_9BACT</name>
<dbReference type="CDD" id="cd01166">
    <property type="entry name" value="KdgK"/>
    <property type="match status" value="1"/>
</dbReference>
<dbReference type="PANTHER" id="PTHR43320">
    <property type="entry name" value="SUGAR KINASE"/>
    <property type="match status" value="1"/>
</dbReference>
<keyword evidence="2" id="KW-0808">Transferase</keyword>
<dbReference type="InterPro" id="IPR029056">
    <property type="entry name" value="Ribokinase-like"/>
</dbReference>